<protein>
    <submittedName>
        <fullName evidence="3">Variant erythrocyte surface antigen-1 family protein</fullName>
    </submittedName>
</protein>
<comment type="caution">
    <text evidence="3">The sequence shown here is derived from an EMBL/GenBank/DDBJ whole genome shotgun (WGS) entry which is preliminary data.</text>
</comment>
<reference evidence="3" key="1">
    <citation type="journal article" date="2014" name="Nucleic Acids Res.">
        <title>The evolutionary dynamics of variant antigen genes in Babesia reveal a history of genomic innovation underlying host-parasite interaction.</title>
        <authorList>
            <person name="Jackson A.P."/>
            <person name="Otto T.D."/>
            <person name="Darby A."/>
            <person name="Ramaprasad A."/>
            <person name="Xia D."/>
            <person name="Echaide I.E."/>
            <person name="Farber M."/>
            <person name="Gahlot S."/>
            <person name="Gamble J."/>
            <person name="Gupta D."/>
            <person name="Gupta Y."/>
            <person name="Jackson L."/>
            <person name="Malandrin L."/>
            <person name="Malas T.B."/>
            <person name="Moussa E."/>
            <person name="Nair M."/>
            <person name="Reid A.J."/>
            <person name="Sanders M."/>
            <person name="Sharma J."/>
            <person name="Tracey A."/>
            <person name="Quail M.A."/>
            <person name="Weir W."/>
            <person name="Wastling J.M."/>
            <person name="Hall N."/>
            <person name="Willadsen P."/>
            <person name="Lingelbach K."/>
            <person name="Shiels B."/>
            <person name="Tait A."/>
            <person name="Berriman M."/>
            <person name="Allred D.R."/>
            <person name="Pain A."/>
        </authorList>
    </citation>
    <scope>NUCLEOTIDE SEQUENCE</scope>
    <source>
        <strain evidence="3">1802A</strain>
    </source>
</reference>
<evidence type="ECO:0000256" key="1">
    <source>
        <dbReference type="SAM" id="MobiDB-lite"/>
    </source>
</evidence>
<dbReference type="Proteomes" id="UP001195914">
    <property type="component" value="Unassembled WGS sequence"/>
</dbReference>
<sequence>MARLVCYMYYTDVFVGSNDIDKLKDALNAELKGSVLNDALTQLVQGLCLFMGYPSCVCKPKKSVGESLKKISKELKEELKNYECSSITISNSDLNCNSCSDSHVVCKCCVLDCISKVQTSCLCVKGSNKNCSCSSVEPKRCCKDLLEKLKASLSLLNLKADMENLCQCNDDCCVDGVCTQKGSSNCNHCKTLQTPKDYTVTGLGLLRPSPIRLAERLDKIFGTGGKSKGSCSCQCGSTDKSCCCLACDTQKCAQACSCNGSGSCPHGSQPQPQPSPCPCKEFCSKINSIKVLEKSSDMTCCQEGAKCHCELQGSPNKCTPSSGQKCCVVDDKSGSGRNFQQGVKCMIRRLVRFFKDLPLDSSVSSSQNCSKLCCELICVGKYCEFLRDFYNKGGQKSCGTCNPGTKGKCPGSTLQSPASSNNCCGGDPSTCSTSNCCLGCQECDAIKFRNALEGLKYSSPCGQELYRVLDNFLYYCFNVFMGHKDFIRNTLLKAVKGCPSCNKTGQNSSGWKACECSSSSSGSCTACPKLLGNSKLMSVLLSQYSSSYDSSSAKWESLCPTTPKPSSTCCCGQPSCSCSKSSLNSCCKSSSVSSCDPSKCCDACPQRKAAKIFLGMLPCLYYGLKILYDRSKYDSGFAGWHDISVNSDGKPESALGKFLYAWGFQTIESSGSSTIHLDPLLQAMVLPVLLENLFTPKSSVNFKNLYENCKIYFTSFSSRSISNSDSPSNPPTTVREILLWLYGLRFHKHFSELVENCKSLCSPFGNSFNSDAFCYYIHTCSFILPISIISFIEDSSSALSLLSSSSDWKDFSYPEDPFKLFETFCDFVRKIYIPLHFLRFQCSLDKDKAGWQNCYFGKNCQTTGTSSPSPSGCSCQGSDKYLCTKDHSGCSGSSSSCTAKCPHPLQAFLIDGSSVPPSKDYPFGLPGITPMGFESSNLSSTAKSGYDLYAVLHVFCESGFYPLTRLVEFALCIFRYPPETLGEFFAFFKRFAESDVFKNFGDYVDGEPGFYSGSDLKTALENLFKHNSHSNDLKSLYDCPGQKGSSGSPPTCGKYLYSLTYNAYNNKNFIEGFLDTYLSWICYRAEKFYSDFKDFHKASTKSLKCCSASCKIVECPCALPRLYAQGFTFVSPGDLNCVTSSGTSKHVSPGQGGKDHGKHSPGDEKCTTKSCSDFVAQLEKVAGKDSPLQTLLTVIDNFIWSIRLPFFFGFLYVWFFVLSYFCYVILIKLDT</sequence>
<gene>
    <name evidence="3" type="ORF">X943_003681</name>
</gene>
<keyword evidence="2" id="KW-1133">Transmembrane helix</keyword>
<keyword evidence="2" id="KW-0472">Membrane</keyword>
<proteinExistence type="predicted"/>
<dbReference type="EMBL" id="JAHBMH010000058">
    <property type="protein sequence ID" value="KAK1935272.1"/>
    <property type="molecule type" value="Genomic_DNA"/>
</dbReference>
<reference evidence="3" key="2">
    <citation type="submission" date="2021-05" db="EMBL/GenBank/DDBJ databases">
        <authorList>
            <person name="Pain A."/>
        </authorList>
    </citation>
    <scope>NUCLEOTIDE SEQUENCE</scope>
    <source>
        <strain evidence="3">1802A</strain>
    </source>
</reference>
<feature type="region of interest" description="Disordered" evidence="1">
    <location>
        <begin position="1143"/>
        <end position="1165"/>
    </location>
</feature>
<feature type="transmembrane region" description="Helical" evidence="2">
    <location>
        <begin position="1206"/>
        <end position="1226"/>
    </location>
</feature>
<keyword evidence="2" id="KW-0812">Transmembrane</keyword>
<name>A0AAD9LH06_BABDI</name>
<accession>A0AAD9LH06</accession>
<evidence type="ECO:0000313" key="3">
    <source>
        <dbReference type="EMBL" id="KAK1935272.1"/>
    </source>
</evidence>
<evidence type="ECO:0000256" key="2">
    <source>
        <dbReference type="SAM" id="Phobius"/>
    </source>
</evidence>
<feature type="non-terminal residue" evidence="3">
    <location>
        <position position="1231"/>
    </location>
</feature>
<keyword evidence="4" id="KW-1185">Reference proteome</keyword>
<feature type="compositionally biased region" description="Basic and acidic residues" evidence="1">
    <location>
        <begin position="1153"/>
        <end position="1165"/>
    </location>
</feature>
<dbReference type="AlphaFoldDB" id="A0AAD9LH06"/>
<evidence type="ECO:0000313" key="4">
    <source>
        <dbReference type="Proteomes" id="UP001195914"/>
    </source>
</evidence>
<organism evidence="3 4">
    <name type="scientific">Babesia divergens</name>
    <dbReference type="NCBI Taxonomy" id="32595"/>
    <lineage>
        <taxon>Eukaryota</taxon>
        <taxon>Sar</taxon>
        <taxon>Alveolata</taxon>
        <taxon>Apicomplexa</taxon>
        <taxon>Aconoidasida</taxon>
        <taxon>Piroplasmida</taxon>
        <taxon>Babesiidae</taxon>
        <taxon>Babesia</taxon>
    </lineage>
</organism>